<feature type="binding site" evidence="10">
    <location>
        <position position="395"/>
    </location>
    <ligand>
        <name>substrate</name>
    </ligand>
</feature>
<comment type="function">
    <text evidence="10">Catalyzes the transfer of the alpha-amino group from S-adenosyl-L-methionine (SAM) to 7-keto-8-aminopelargonic acid (KAPA) to form 7,8-diaminopelargonic acid (DAPA). It is the only aminotransferase known to utilize SAM as an amino donor.</text>
</comment>
<keyword evidence="6 10" id="KW-0949">S-adenosyl-L-methionine</keyword>
<comment type="cofactor">
    <cofactor evidence="1 10">
        <name>pyridoxal 5'-phosphate</name>
        <dbReference type="ChEBI" id="CHEBI:597326"/>
    </cofactor>
</comment>
<keyword evidence="3" id="KW-0028">Amino-acid biosynthesis</keyword>
<dbReference type="InterPro" id="IPR049704">
    <property type="entry name" value="Aminotrans_3_PPA_site"/>
</dbReference>
<evidence type="ECO:0000256" key="8">
    <source>
        <dbReference type="ARBA" id="ARBA00022898"/>
    </source>
</evidence>
<feature type="binding site" evidence="10">
    <location>
        <position position="249"/>
    </location>
    <ligand>
        <name>pyridoxal 5'-phosphate</name>
        <dbReference type="ChEBI" id="CHEBI:597326"/>
    </ligand>
</feature>
<dbReference type="RefSeq" id="WP_132010260.1">
    <property type="nucleotide sequence ID" value="NZ_JBHUNN010000001.1"/>
</dbReference>
<protein>
    <recommendedName>
        <fullName evidence="10">Adenosylmethionine-8-amino-7-oxononanoate aminotransferase</fullName>
        <ecNumber evidence="10">2.6.1.62</ecNumber>
    </recommendedName>
    <alternativeName>
        <fullName evidence="10">7,8-diamino-pelargonic acid aminotransferase</fullName>
        <shortName evidence="10">DAPA AT</shortName>
        <shortName evidence="10">DAPA aminotransferase</shortName>
    </alternativeName>
    <alternativeName>
        <fullName evidence="10">7,8-diaminononanoate synthase</fullName>
        <shortName evidence="10">DANS</shortName>
    </alternativeName>
    <alternativeName>
        <fullName evidence="10">Diaminopelargonic acid synthase</fullName>
    </alternativeName>
</protein>
<proteinExistence type="inferred from homology"/>
<dbReference type="PANTHER" id="PTHR42684:SF17">
    <property type="entry name" value="ADENOSYLMETHIONINE-8-AMINO-7-OXONONANOATE AMINOTRANSFERASE"/>
    <property type="match status" value="1"/>
</dbReference>
<keyword evidence="12" id="KW-1185">Reference proteome</keyword>
<sequence>MLSADEFDRRHIWRPYASMTAAPPLHRITDAQGVYLTRVDGGRMIDAMSSWWCMAHGHRRPEIVAAMTAQLQRMPHVMFGGLTHDPATELAQRLVRLLPPGLDCIFYADSGSVAVEVALKMARQAQAARGHATRTMFASARGGYHGDTWKAMSLCDPETGMHGHFGGSLQPQFFVRRPPVAFGDAWIEDPALNGLQEVETLFAEQAGRIAGFIIEPVVQGAGGMRFYHPRYLAGLRRLCDAAGVLLIFDEVATGFGRTGRMFAMEHAGVWPDIICLGKALTGGHITFAATVASRTVAEAIAGGSPGLLMHGPTFMGNPLACAAACASLDLLQTGAWRDDVARIEAGLTIGLAPARDMPAVADVRVLGAIGVVEMRSPIDVDRAHARAVASGVYLRPFGRLLYTMPPFITSDRELEQIVTEMLNICVIESEDV</sequence>
<evidence type="ECO:0000256" key="10">
    <source>
        <dbReference type="HAMAP-Rule" id="MF_00834"/>
    </source>
</evidence>
<dbReference type="GO" id="GO:0030170">
    <property type="term" value="F:pyridoxal phosphate binding"/>
    <property type="evidence" value="ECO:0007669"/>
    <property type="project" value="UniProtKB-UniRule"/>
</dbReference>
<comment type="subunit">
    <text evidence="10">Homodimer.</text>
</comment>
<keyword evidence="5 10" id="KW-0808">Transferase</keyword>
<comment type="catalytic activity">
    <reaction evidence="9 10">
        <text>(8S)-8-amino-7-oxononanoate + S-adenosyl-L-methionine = S-adenosyl-4-methylsulfanyl-2-oxobutanoate + (7R,8S)-7,8-diammoniononanoate</text>
        <dbReference type="Rhea" id="RHEA:16861"/>
        <dbReference type="ChEBI" id="CHEBI:16490"/>
        <dbReference type="ChEBI" id="CHEBI:59789"/>
        <dbReference type="ChEBI" id="CHEBI:149468"/>
        <dbReference type="ChEBI" id="CHEBI:149469"/>
        <dbReference type="EC" id="2.6.1.62"/>
    </reaction>
</comment>
<reference evidence="11 12" key="1">
    <citation type="submission" date="2019-03" db="EMBL/GenBank/DDBJ databases">
        <title>Genomic Encyclopedia of Type Strains, Phase IV (KMG-IV): sequencing the most valuable type-strain genomes for metagenomic binning, comparative biology and taxonomic classification.</title>
        <authorList>
            <person name="Goeker M."/>
        </authorList>
    </citation>
    <scope>NUCLEOTIDE SEQUENCE [LARGE SCALE GENOMIC DNA]</scope>
    <source>
        <strain evidence="11 12">DSM 22958</strain>
    </source>
</reference>
<feature type="binding site" evidence="10">
    <location>
        <position position="311"/>
    </location>
    <ligand>
        <name>substrate</name>
    </ligand>
</feature>
<keyword evidence="3" id="KW-0055">Arginine biosynthesis</keyword>
<keyword evidence="8 10" id="KW-0663">Pyridoxal phosphate</keyword>
<dbReference type="Gene3D" id="3.90.1150.10">
    <property type="entry name" value="Aspartate Aminotransferase, domain 1"/>
    <property type="match status" value="1"/>
</dbReference>
<gene>
    <name evidence="10" type="primary">bioA</name>
    <name evidence="11" type="ORF">EV666_1183</name>
</gene>
<dbReference type="OrthoDB" id="5288905at2"/>
<feature type="modified residue" description="N6-(pyridoxal phosphate)lysine" evidence="10">
    <location>
        <position position="278"/>
    </location>
</feature>
<dbReference type="InterPro" id="IPR015422">
    <property type="entry name" value="PyrdxlP-dep_Trfase_small"/>
</dbReference>
<evidence type="ECO:0000256" key="1">
    <source>
        <dbReference type="ARBA" id="ARBA00001933"/>
    </source>
</evidence>
<dbReference type="Proteomes" id="UP000294881">
    <property type="component" value="Unassembled WGS sequence"/>
</dbReference>
<dbReference type="EC" id="2.6.1.62" evidence="10"/>
<feature type="site" description="Participates in the substrate recognition with KAPA and in a stacking interaction with the adenine ring of SAM" evidence="10">
    <location>
        <position position="16"/>
    </location>
</feature>
<dbReference type="EMBL" id="SLWL01000018">
    <property type="protein sequence ID" value="TCO09397.1"/>
    <property type="molecule type" value="Genomic_DNA"/>
</dbReference>
<comment type="subcellular location">
    <subcellularLocation>
        <location evidence="10">Cytoplasm</location>
    </subcellularLocation>
</comment>
<comment type="caution">
    <text evidence="11">The sequence shown here is derived from an EMBL/GenBank/DDBJ whole genome shotgun (WGS) entry which is preliminary data.</text>
</comment>
<dbReference type="PANTHER" id="PTHR42684">
    <property type="entry name" value="ADENOSYLMETHIONINE-8-AMINO-7-OXONONANOATE AMINOTRANSFERASE"/>
    <property type="match status" value="1"/>
</dbReference>
<comment type="similarity">
    <text evidence="10">Belongs to the class-III pyridoxal-phosphate-dependent aminotransferase family. BioA subfamily.</text>
</comment>
<dbReference type="GO" id="GO:0004015">
    <property type="term" value="F:adenosylmethionine-8-amino-7-oxononanoate transaminase activity"/>
    <property type="evidence" value="ECO:0007669"/>
    <property type="project" value="UniProtKB-UniRule"/>
</dbReference>
<name>A0A4R2GLE4_9HYPH</name>
<feature type="binding site" evidence="10">
    <location>
        <begin position="312"/>
        <end position="313"/>
    </location>
    <ligand>
        <name>pyridoxal 5'-phosphate</name>
        <dbReference type="ChEBI" id="CHEBI:597326"/>
    </ligand>
</feature>
<dbReference type="InterPro" id="IPR005815">
    <property type="entry name" value="BioA"/>
</dbReference>
<feature type="binding site" evidence="10">
    <location>
        <position position="278"/>
    </location>
    <ligand>
        <name>substrate</name>
    </ligand>
</feature>
<evidence type="ECO:0000256" key="5">
    <source>
        <dbReference type="ARBA" id="ARBA00022679"/>
    </source>
</evidence>
<feature type="binding site" evidence="10">
    <location>
        <position position="144"/>
    </location>
    <ligand>
        <name>substrate</name>
    </ligand>
</feature>
<feature type="binding site" evidence="10">
    <location>
        <begin position="111"/>
        <end position="112"/>
    </location>
    <ligand>
        <name>pyridoxal 5'-phosphate</name>
        <dbReference type="ChEBI" id="CHEBI:597326"/>
    </ligand>
</feature>
<dbReference type="PROSITE" id="PS00600">
    <property type="entry name" value="AA_TRANSFER_CLASS_3"/>
    <property type="match status" value="1"/>
</dbReference>
<dbReference type="InterPro" id="IPR015424">
    <property type="entry name" value="PyrdxlP-dep_Trfase"/>
</dbReference>
<comment type="pathway">
    <text evidence="2 10">Cofactor biosynthesis; biotin biosynthesis; 7,8-diaminononanoate from 8-amino-7-oxononanoate (SAM route): step 1/1.</text>
</comment>
<keyword evidence="4 10" id="KW-0032">Aminotransferase</keyword>
<evidence type="ECO:0000256" key="6">
    <source>
        <dbReference type="ARBA" id="ARBA00022691"/>
    </source>
</evidence>
<keyword evidence="10" id="KW-0963">Cytoplasm</keyword>
<evidence type="ECO:0000256" key="7">
    <source>
        <dbReference type="ARBA" id="ARBA00022756"/>
    </source>
</evidence>
<evidence type="ECO:0000256" key="9">
    <source>
        <dbReference type="ARBA" id="ARBA00048449"/>
    </source>
</evidence>
<dbReference type="SUPFAM" id="SSF53383">
    <property type="entry name" value="PLP-dependent transferases"/>
    <property type="match status" value="1"/>
</dbReference>
<evidence type="ECO:0000256" key="2">
    <source>
        <dbReference type="ARBA" id="ARBA00005063"/>
    </source>
</evidence>
<organism evidence="11 12">
    <name type="scientific">Camelimonas lactis</name>
    <dbReference type="NCBI Taxonomy" id="659006"/>
    <lineage>
        <taxon>Bacteria</taxon>
        <taxon>Pseudomonadati</taxon>
        <taxon>Pseudomonadota</taxon>
        <taxon>Alphaproteobacteria</taxon>
        <taxon>Hyphomicrobiales</taxon>
        <taxon>Chelatococcaceae</taxon>
        <taxon>Camelimonas</taxon>
    </lineage>
</organism>
<keyword evidence="7 10" id="KW-0093">Biotin biosynthesis</keyword>
<dbReference type="InterPro" id="IPR015421">
    <property type="entry name" value="PyrdxlP-dep_Trfase_major"/>
</dbReference>
<dbReference type="HAMAP" id="MF_00834">
    <property type="entry name" value="BioA"/>
    <property type="match status" value="1"/>
</dbReference>
<evidence type="ECO:0000313" key="12">
    <source>
        <dbReference type="Proteomes" id="UP000294881"/>
    </source>
</evidence>
<evidence type="ECO:0000313" key="11">
    <source>
        <dbReference type="EMBL" id="TCO09397.1"/>
    </source>
</evidence>
<dbReference type="InterPro" id="IPR005814">
    <property type="entry name" value="Aminotrans_3"/>
</dbReference>
<accession>A0A4R2GLE4</accession>
<dbReference type="GO" id="GO:0006526">
    <property type="term" value="P:L-arginine biosynthetic process"/>
    <property type="evidence" value="ECO:0007669"/>
    <property type="project" value="UniProtKB-KW"/>
</dbReference>
<dbReference type="UniPathway" id="UPA00078">
    <property type="reaction ID" value="UER00160"/>
</dbReference>
<dbReference type="FunFam" id="3.40.640.10:FF:000004">
    <property type="entry name" value="Acetylornithine aminotransferase"/>
    <property type="match status" value="1"/>
</dbReference>
<dbReference type="CDD" id="cd00610">
    <property type="entry name" value="OAT_like"/>
    <property type="match status" value="1"/>
</dbReference>
<dbReference type="Gene3D" id="3.40.640.10">
    <property type="entry name" value="Type I PLP-dependent aspartate aminotransferase-like (Major domain)"/>
    <property type="match status" value="1"/>
</dbReference>
<feature type="binding site" evidence="10">
    <location>
        <position position="51"/>
    </location>
    <ligand>
        <name>substrate</name>
    </ligand>
</feature>
<dbReference type="Pfam" id="PF00202">
    <property type="entry name" value="Aminotran_3"/>
    <property type="match status" value="1"/>
</dbReference>
<dbReference type="NCBIfam" id="NF004624">
    <property type="entry name" value="PRK05964.1"/>
    <property type="match status" value="1"/>
</dbReference>
<dbReference type="AlphaFoldDB" id="A0A4R2GLE4"/>
<dbReference type="NCBIfam" id="TIGR00508">
    <property type="entry name" value="bioA"/>
    <property type="match status" value="1"/>
</dbReference>
<evidence type="ECO:0000256" key="4">
    <source>
        <dbReference type="ARBA" id="ARBA00022576"/>
    </source>
</evidence>
<dbReference type="GO" id="GO:0009102">
    <property type="term" value="P:biotin biosynthetic process"/>
    <property type="evidence" value="ECO:0007669"/>
    <property type="project" value="UniProtKB-UniRule"/>
</dbReference>
<evidence type="ECO:0000256" key="3">
    <source>
        <dbReference type="ARBA" id="ARBA00022571"/>
    </source>
</evidence>
<dbReference type="GO" id="GO:0005737">
    <property type="term" value="C:cytoplasm"/>
    <property type="evidence" value="ECO:0007669"/>
    <property type="project" value="UniProtKB-SubCell"/>
</dbReference>